<dbReference type="SUPFAM" id="SSF52540">
    <property type="entry name" value="P-loop containing nucleoside triphosphate hydrolases"/>
    <property type="match status" value="1"/>
</dbReference>
<name>A0A290Z7N0_9PSEU</name>
<evidence type="ECO:0000256" key="7">
    <source>
        <dbReference type="SAM" id="MobiDB-lite"/>
    </source>
</evidence>
<feature type="DNA-binding region" description="OmpR/PhoB-type" evidence="6">
    <location>
        <begin position="7"/>
        <end position="108"/>
    </location>
</feature>
<dbReference type="AlphaFoldDB" id="A0A290Z7N0"/>
<keyword evidence="3" id="KW-0805">Transcription regulation</keyword>
<evidence type="ECO:0000256" key="1">
    <source>
        <dbReference type="ARBA" id="ARBA00005820"/>
    </source>
</evidence>
<dbReference type="KEGG" id="apre:CNX65_18295"/>
<dbReference type="Gene3D" id="1.10.8.430">
    <property type="entry name" value="Helical domain of apoptotic protease-activating factors"/>
    <property type="match status" value="1"/>
</dbReference>
<protein>
    <submittedName>
        <fullName evidence="9">SARP family transcriptional regulator</fullName>
    </submittedName>
</protein>
<dbReference type="Pfam" id="PF03704">
    <property type="entry name" value="BTAD"/>
    <property type="match status" value="1"/>
</dbReference>
<keyword evidence="4 6" id="KW-0238">DNA-binding</keyword>
<sequence>MSGEAMRAVNRQKGLFFQILGPVSVTVDGLPVRVGRSRQLTVLALLLINIDKLVPVGRLVDAVWGATPPATADKQIQTCVWRLRTAFEQAGAPAELIETVSGGYQLRMDGGVLDAHLFEDGVRTARELHRRGEVSAAIAEYRSALALFHGPLMAELASPTVQTMAAHWEERRLSVLEERLDVELATGCHAELVSELRVLVAEYPLREHLRAQLMTALYLSHRRADALAVYRAGRATMVASLGLEPGPRLQELQRRIIAGEPLTHPGGAVRPRPTAKAPAQLPADTADFTGRDHELTCLADHLCRSGRGGVVAVVGRPGVGKTALAVHAAHRVRDRFPDGQLHADLGGSTGRPATPHDVLAGFLRALGVSDEHIPSDVATRAALFRSATAGRRLLVVLDDAAGSAHVEPLRPADTGAVLCTSRTTMLDLPGVDVHRLDGLRTDEATALLAHVVGEHRVAREPAGARRLVELCGNLPLAVRAAGARLHARPTHRIDRFADRLTDDSRRVAELSYGTLDLGARLGTAADALPGPARAVWLLLGASDLPTIPVWAAAALVDRSEDETQCLLDTLVDHHLLDVAEGDVLGGSRYRLHPLVRIHARQRCRTEIDTATLATALDRLGEVASWLSARATDIAGGRAQPAAIPAVVERTGCSVLRELDDQATTWLHQEHTTLALLTSTGVTRPRRPELAAWGTRFEGRGVHDVQTA</sequence>
<keyword evidence="10" id="KW-1185">Reference proteome</keyword>
<feature type="region of interest" description="Disordered" evidence="7">
    <location>
        <begin position="261"/>
        <end position="286"/>
    </location>
</feature>
<dbReference type="Gene3D" id="3.40.50.300">
    <property type="entry name" value="P-loop containing nucleotide triphosphate hydrolases"/>
    <property type="match status" value="1"/>
</dbReference>
<dbReference type="Gene3D" id="1.25.40.10">
    <property type="entry name" value="Tetratricopeptide repeat domain"/>
    <property type="match status" value="1"/>
</dbReference>
<dbReference type="Gene3D" id="1.10.10.10">
    <property type="entry name" value="Winged helix-like DNA-binding domain superfamily/Winged helix DNA-binding domain"/>
    <property type="match status" value="1"/>
</dbReference>
<dbReference type="SMART" id="SM00862">
    <property type="entry name" value="Trans_reg_C"/>
    <property type="match status" value="1"/>
</dbReference>
<dbReference type="InterPro" id="IPR016032">
    <property type="entry name" value="Sig_transdc_resp-reg_C-effctor"/>
</dbReference>
<dbReference type="PRINTS" id="PR00364">
    <property type="entry name" value="DISEASERSIST"/>
</dbReference>
<dbReference type="InterPro" id="IPR036388">
    <property type="entry name" value="WH-like_DNA-bd_sf"/>
</dbReference>
<evidence type="ECO:0000313" key="9">
    <source>
        <dbReference type="EMBL" id="ATE54994.1"/>
    </source>
</evidence>
<dbReference type="SUPFAM" id="SSF46894">
    <property type="entry name" value="C-terminal effector domain of the bipartite response regulators"/>
    <property type="match status" value="1"/>
</dbReference>
<gene>
    <name evidence="9" type="ORF">CNX65_18295</name>
</gene>
<dbReference type="PANTHER" id="PTHR35807">
    <property type="entry name" value="TRANSCRIPTIONAL REGULATOR REDD-RELATED"/>
    <property type="match status" value="1"/>
</dbReference>
<dbReference type="PANTHER" id="PTHR35807:SF1">
    <property type="entry name" value="TRANSCRIPTIONAL REGULATOR REDD"/>
    <property type="match status" value="1"/>
</dbReference>
<evidence type="ECO:0000256" key="3">
    <source>
        <dbReference type="ARBA" id="ARBA00023015"/>
    </source>
</evidence>
<dbReference type="GO" id="GO:0003677">
    <property type="term" value="F:DNA binding"/>
    <property type="evidence" value="ECO:0007669"/>
    <property type="project" value="UniProtKB-UniRule"/>
</dbReference>
<keyword evidence="2" id="KW-0677">Repeat</keyword>
<dbReference type="InterPro" id="IPR042197">
    <property type="entry name" value="Apaf_helical"/>
</dbReference>
<evidence type="ECO:0000256" key="2">
    <source>
        <dbReference type="ARBA" id="ARBA00022737"/>
    </source>
</evidence>
<evidence type="ECO:0000256" key="6">
    <source>
        <dbReference type="PROSITE-ProRule" id="PRU01091"/>
    </source>
</evidence>
<evidence type="ECO:0000259" key="8">
    <source>
        <dbReference type="PROSITE" id="PS51755"/>
    </source>
</evidence>
<accession>A0A290Z7N0</accession>
<dbReference type="GO" id="GO:0006355">
    <property type="term" value="P:regulation of DNA-templated transcription"/>
    <property type="evidence" value="ECO:0007669"/>
    <property type="project" value="InterPro"/>
</dbReference>
<dbReference type="GO" id="GO:0043531">
    <property type="term" value="F:ADP binding"/>
    <property type="evidence" value="ECO:0007669"/>
    <property type="project" value="InterPro"/>
</dbReference>
<dbReference type="SMART" id="SM01043">
    <property type="entry name" value="BTAD"/>
    <property type="match status" value="1"/>
</dbReference>
<comment type="similarity">
    <text evidence="1">Belongs to the AfsR/DnrI/RedD regulatory family.</text>
</comment>
<evidence type="ECO:0000313" key="10">
    <source>
        <dbReference type="Proteomes" id="UP000218505"/>
    </source>
</evidence>
<dbReference type="Pfam" id="PF00486">
    <property type="entry name" value="Trans_reg_C"/>
    <property type="match status" value="1"/>
</dbReference>
<evidence type="ECO:0000256" key="4">
    <source>
        <dbReference type="ARBA" id="ARBA00023125"/>
    </source>
</evidence>
<feature type="domain" description="OmpR/PhoB-type" evidence="8">
    <location>
        <begin position="7"/>
        <end position="108"/>
    </location>
</feature>
<evidence type="ECO:0000256" key="5">
    <source>
        <dbReference type="ARBA" id="ARBA00023163"/>
    </source>
</evidence>
<dbReference type="EMBL" id="CP023445">
    <property type="protein sequence ID" value="ATE54994.1"/>
    <property type="molecule type" value="Genomic_DNA"/>
</dbReference>
<dbReference type="InterPro" id="IPR005158">
    <property type="entry name" value="BTAD"/>
</dbReference>
<keyword evidence="5" id="KW-0804">Transcription</keyword>
<dbReference type="GO" id="GO:0000160">
    <property type="term" value="P:phosphorelay signal transduction system"/>
    <property type="evidence" value="ECO:0007669"/>
    <property type="project" value="InterPro"/>
</dbReference>
<dbReference type="InterPro" id="IPR002182">
    <property type="entry name" value="NB-ARC"/>
</dbReference>
<dbReference type="SUPFAM" id="SSF48452">
    <property type="entry name" value="TPR-like"/>
    <property type="match status" value="1"/>
</dbReference>
<proteinExistence type="inferred from homology"/>
<dbReference type="InterPro" id="IPR011990">
    <property type="entry name" value="TPR-like_helical_dom_sf"/>
</dbReference>
<reference evidence="9" key="1">
    <citation type="submission" date="2017-09" db="EMBL/GenBank/DDBJ databases">
        <title>Complete Genome Sequence of ansamitocin-producing Bacterium Actinosynnema pretiosum X47.</title>
        <authorList>
            <person name="Cao G."/>
            <person name="Zong G."/>
            <person name="Zhong C."/>
            <person name="Fu J."/>
        </authorList>
    </citation>
    <scope>NUCLEOTIDE SEQUENCE [LARGE SCALE GENOMIC DNA]</scope>
    <source>
        <strain evidence="9">X47</strain>
    </source>
</reference>
<organism evidence="9 10">
    <name type="scientific">Actinosynnema pretiosum</name>
    <dbReference type="NCBI Taxonomy" id="42197"/>
    <lineage>
        <taxon>Bacteria</taxon>
        <taxon>Bacillati</taxon>
        <taxon>Actinomycetota</taxon>
        <taxon>Actinomycetes</taxon>
        <taxon>Pseudonocardiales</taxon>
        <taxon>Pseudonocardiaceae</taxon>
        <taxon>Actinosynnema</taxon>
    </lineage>
</organism>
<dbReference type="CDD" id="cd15831">
    <property type="entry name" value="BTAD"/>
    <property type="match status" value="1"/>
</dbReference>
<dbReference type="Proteomes" id="UP000218505">
    <property type="component" value="Chromosome"/>
</dbReference>
<dbReference type="InterPro" id="IPR051677">
    <property type="entry name" value="AfsR-DnrI-RedD_regulator"/>
</dbReference>
<dbReference type="Pfam" id="PF00931">
    <property type="entry name" value="NB-ARC"/>
    <property type="match status" value="1"/>
</dbReference>
<dbReference type="PROSITE" id="PS51755">
    <property type="entry name" value="OMPR_PHOB"/>
    <property type="match status" value="1"/>
</dbReference>
<dbReference type="InterPro" id="IPR027417">
    <property type="entry name" value="P-loop_NTPase"/>
</dbReference>
<dbReference type="InterPro" id="IPR001867">
    <property type="entry name" value="OmpR/PhoB-type_DNA-bd"/>
</dbReference>